<evidence type="ECO:0000313" key="3">
    <source>
        <dbReference type="Proteomes" id="UP000000663"/>
    </source>
</evidence>
<protein>
    <submittedName>
        <fullName evidence="2">Hydrolase (Haloacid dehalogenase-like)</fullName>
    </submittedName>
</protein>
<gene>
    <name evidence="2" type="ORF">LRC165</name>
</gene>
<dbReference type="InterPro" id="IPR036412">
    <property type="entry name" value="HAD-like_sf"/>
</dbReference>
<keyword evidence="3" id="KW-1185">Reference proteome</keyword>
<accession>Q0W946</accession>
<dbReference type="AlphaFoldDB" id="Q0W946"/>
<dbReference type="OrthoDB" id="146001at2157"/>
<dbReference type="Proteomes" id="UP000000663">
    <property type="component" value="Chromosome"/>
</dbReference>
<dbReference type="KEGG" id="rci:LRC165"/>
<dbReference type="eggNOG" id="arCOG01579">
    <property type="taxonomic scope" value="Archaea"/>
</dbReference>
<dbReference type="GO" id="GO:0016020">
    <property type="term" value="C:membrane"/>
    <property type="evidence" value="ECO:0007669"/>
    <property type="project" value="TreeGrafter"/>
</dbReference>
<dbReference type="PANTHER" id="PTHR43520">
    <property type="entry name" value="ATP7, ISOFORM B"/>
    <property type="match status" value="1"/>
</dbReference>
<dbReference type="GO" id="GO:0016787">
    <property type="term" value="F:hydrolase activity"/>
    <property type="evidence" value="ECO:0007669"/>
    <property type="project" value="UniProtKB-KW"/>
</dbReference>
<dbReference type="EMBL" id="AM114193">
    <property type="protein sequence ID" value="CAJ35171.1"/>
    <property type="molecule type" value="Genomic_DNA"/>
</dbReference>
<dbReference type="InterPro" id="IPR023214">
    <property type="entry name" value="HAD_sf"/>
</dbReference>
<dbReference type="GO" id="GO:0043682">
    <property type="term" value="F:P-type divalent copper transporter activity"/>
    <property type="evidence" value="ECO:0007669"/>
    <property type="project" value="TreeGrafter"/>
</dbReference>
<evidence type="ECO:0000313" key="2">
    <source>
        <dbReference type="EMBL" id="CAJ35171.1"/>
    </source>
</evidence>
<dbReference type="PANTHER" id="PTHR43520:SF8">
    <property type="entry name" value="P-TYPE CU(+) TRANSPORTER"/>
    <property type="match status" value="1"/>
</dbReference>
<sequence>MKTAVIFDSAGTLLKAYRVAKNVRSGEIVENVASTNMVLQHPGCALVAIRADSADFLDNLDASTTISTFLASSSISLDVICRRSKCTTERIASAAKKDTLATIGDMRDAVAAVKLKCKDIYYVNMGFVVDVPRSEIPYVLATGGRLFSGARRLIQRLGELKVDVYIASGDNRKSLSALSRELGLPESRAYDALSPAGKKELVLKLREKYDLVVMVGDGINDYQAIEAADIGVLTVQQAGPRPQVLYDSADFVIDDIGSVEEVISRRLPEGK</sequence>
<dbReference type="SUPFAM" id="SSF56784">
    <property type="entry name" value="HAD-like"/>
    <property type="match status" value="1"/>
</dbReference>
<keyword evidence="2" id="KW-0378">Hydrolase</keyword>
<proteinExistence type="predicted"/>
<evidence type="ECO:0000256" key="1">
    <source>
        <dbReference type="ARBA" id="ARBA00022967"/>
    </source>
</evidence>
<organism evidence="2 3">
    <name type="scientific">Methanocella arvoryzae (strain DSM 22066 / NBRC 105507 / MRE50)</name>
    <dbReference type="NCBI Taxonomy" id="351160"/>
    <lineage>
        <taxon>Archaea</taxon>
        <taxon>Methanobacteriati</taxon>
        <taxon>Methanobacteriota</taxon>
        <taxon>Stenosarchaea group</taxon>
        <taxon>Methanomicrobia</taxon>
        <taxon>Methanocellales</taxon>
        <taxon>Methanocellaceae</taxon>
        <taxon>Methanocella</taxon>
    </lineage>
</organism>
<dbReference type="GeneID" id="5143280"/>
<dbReference type="GO" id="GO:0005507">
    <property type="term" value="F:copper ion binding"/>
    <property type="evidence" value="ECO:0007669"/>
    <property type="project" value="TreeGrafter"/>
</dbReference>
<dbReference type="STRING" id="351160.LRC165"/>
<reference evidence="2 3" key="1">
    <citation type="journal article" date="2006" name="Science">
        <title>Genome of rice cluster I archaea -- the key methane producers in the rice rhizosphere.</title>
        <authorList>
            <person name="Erkel C."/>
            <person name="Kube M."/>
            <person name="Reinhardt R."/>
            <person name="Liesack W."/>
        </authorList>
    </citation>
    <scope>NUCLEOTIDE SEQUENCE [LARGE SCALE GENOMIC DNA]</scope>
    <source>
        <strain evidence="3">DSM 22066 / NBRC 105507 / MRE50</strain>
    </source>
</reference>
<dbReference type="Pfam" id="PF00702">
    <property type="entry name" value="Hydrolase"/>
    <property type="match status" value="1"/>
</dbReference>
<dbReference type="GO" id="GO:0055070">
    <property type="term" value="P:copper ion homeostasis"/>
    <property type="evidence" value="ECO:0007669"/>
    <property type="project" value="TreeGrafter"/>
</dbReference>
<name>Q0W946_METAR</name>
<dbReference type="RefSeq" id="WP_012037316.1">
    <property type="nucleotide sequence ID" value="NC_009464.1"/>
</dbReference>
<keyword evidence="1" id="KW-1278">Translocase</keyword>
<dbReference type="Gene3D" id="3.40.50.1000">
    <property type="entry name" value="HAD superfamily/HAD-like"/>
    <property type="match status" value="1"/>
</dbReference>